<feature type="transmembrane region" description="Helical" evidence="6">
    <location>
        <begin position="91"/>
        <end position="112"/>
    </location>
</feature>
<feature type="transmembrane region" description="Helical" evidence="6">
    <location>
        <begin position="60"/>
        <end position="84"/>
    </location>
</feature>
<dbReference type="PANTHER" id="PTHR43702:SF11">
    <property type="entry name" value="L-FUCOSE-PROTON SYMPORTER"/>
    <property type="match status" value="1"/>
</dbReference>
<dbReference type="GO" id="GO:0005886">
    <property type="term" value="C:plasma membrane"/>
    <property type="evidence" value="ECO:0007669"/>
    <property type="project" value="UniProtKB-SubCell"/>
</dbReference>
<feature type="transmembrane region" description="Helical" evidence="6">
    <location>
        <begin position="409"/>
        <end position="429"/>
    </location>
</feature>
<dbReference type="InterPro" id="IPR005275">
    <property type="entry name" value="Lfuc_symporter_FucP"/>
</dbReference>
<feature type="transmembrane region" description="Helical" evidence="6">
    <location>
        <begin position="118"/>
        <end position="145"/>
    </location>
</feature>
<proteinExistence type="predicted"/>
<dbReference type="InterPro" id="IPR011701">
    <property type="entry name" value="MFS"/>
</dbReference>
<feature type="transmembrane region" description="Helical" evidence="6">
    <location>
        <begin position="294"/>
        <end position="313"/>
    </location>
</feature>
<feature type="transmembrane region" description="Helical" evidence="6">
    <location>
        <begin position="383"/>
        <end position="403"/>
    </location>
</feature>
<dbReference type="InterPro" id="IPR036259">
    <property type="entry name" value="MFS_trans_sf"/>
</dbReference>
<evidence type="ECO:0000256" key="6">
    <source>
        <dbReference type="SAM" id="Phobius"/>
    </source>
</evidence>
<dbReference type="InterPro" id="IPR050375">
    <property type="entry name" value="MFS_TsgA-like"/>
</dbReference>
<keyword evidence="8" id="KW-1185">Reference proteome</keyword>
<keyword evidence="5 6" id="KW-0472">Membrane</keyword>
<dbReference type="STRING" id="474950.SAMN05421771_0245"/>
<feature type="transmembrane region" description="Helical" evidence="6">
    <location>
        <begin position="325"/>
        <end position="343"/>
    </location>
</feature>
<evidence type="ECO:0000256" key="2">
    <source>
        <dbReference type="ARBA" id="ARBA00022475"/>
    </source>
</evidence>
<name>A0A1I6L4F7_9BACT</name>
<dbReference type="CDD" id="cd17394">
    <property type="entry name" value="MFS_FucP_like"/>
    <property type="match status" value="1"/>
</dbReference>
<organism evidence="7 8">
    <name type="scientific">Granulicella pectinivorans</name>
    <dbReference type="NCBI Taxonomy" id="474950"/>
    <lineage>
        <taxon>Bacteria</taxon>
        <taxon>Pseudomonadati</taxon>
        <taxon>Acidobacteriota</taxon>
        <taxon>Terriglobia</taxon>
        <taxon>Terriglobales</taxon>
        <taxon>Acidobacteriaceae</taxon>
        <taxon>Granulicella</taxon>
    </lineage>
</organism>
<dbReference type="GO" id="GO:0015535">
    <property type="term" value="F:fucose:proton symporter activity"/>
    <property type="evidence" value="ECO:0007669"/>
    <property type="project" value="InterPro"/>
</dbReference>
<feature type="transmembrane region" description="Helical" evidence="6">
    <location>
        <begin position="21"/>
        <end position="40"/>
    </location>
</feature>
<reference evidence="7 8" key="1">
    <citation type="submission" date="2016-10" db="EMBL/GenBank/DDBJ databases">
        <authorList>
            <person name="de Groot N.N."/>
        </authorList>
    </citation>
    <scope>NUCLEOTIDE SEQUENCE [LARGE SCALE GENOMIC DNA]</scope>
    <source>
        <strain evidence="7 8">DSM 21001</strain>
    </source>
</reference>
<dbReference type="PANTHER" id="PTHR43702">
    <property type="entry name" value="L-FUCOSE-PROTON SYMPORTER"/>
    <property type="match status" value="1"/>
</dbReference>
<sequence length="454" mass="49311">MVSETRHGGVKQTHGSSMFGKGSLVPAVMVTALFFLWGIPNNLNDILIRQFMKSFAITRLQAGLVQSAFYMGYVLLALPSALYMRKAGYKAGFILGLLLFGLGSVLFWPAALVGRYSFFLLALFVMASGLAFLETASNTFIALAGPAENSERRLNFSQAFNPLGSIVGALIGTMAILSGVELSAAKIAALKQEHTYQAYLRFETLRVVQPYVWMGMVAFVFAFLIWRTTFPLLKDDVVDVVPVQSNSGSASRLVRQPRLLFSIVAQFFYVGAQVGTWSYFIQYVQEYTGQPEKVAAYFLTGTLVMFGIGRFASAYLMKFYTPARLMGAYAVINVVLVAIAVLHPGWVGVWMIFLTSFFMSLMYPTIFALGLQGLGSDSKLGGSLLVMAIAGGAVLTPLMGVLADRSSSIALAYTIPLAGYILIAGYSYFGQSGHERVGPSREPSHDAINSLLAP</sequence>
<evidence type="ECO:0000256" key="5">
    <source>
        <dbReference type="ARBA" id="ARBA00023136"/>
    </source>
</evidence>
<gene>
    <name evidence="7" type="ORF">SAMN05421771_0245</name>
</gene>
<feature type="transmembrane region" description="Helical" evidence="6">
    <location>
        <begin position="166"/>
        <end position="188"/>
    </location>
</feature>
<evidence type="ECO:0000313" key="7">
    <source>
        <dbReference type="EMBL" id="SFR98339.1"/>
    </source>
</evidence>
<dbReference type="EMBL" id="FOZL01000001">
    <property type="protein sequence ID" value="SFR98339.1"/>
    <property type="molecule type" value="Genomic_DNA"/>
</dbReference>
<accession>A0A1I6L4F7</accession>
<evidence type="ECO:0000256" key="1">
    <source>
        <dbReference type="ARBA" id="ARBA00004429"/>
    </source>
</evidence>
<dbReference type="Gene3D" id="1.20.1250.20">
    <property type="entry name" value="MFS general substrate transporter like domains"/>
    <property type="match status" value="2"/>
</dbReference>
<dbReference type="Pfam" id="PF07690">
    <property type="entry name" value="MFS_1"/>
    <property type="match status" value="1"/>
</dbReference>
<dbReference type="Proteomes" id="UP000199024">
    <property type="component" value="Unassembled WGS sequence"/>
</dbReference>
<dbReference type="NCBIfam" id="TIGR00885">
    <property type="entry name" value="fucP"/>
    <property type="match status" value="1"/>
</dbReference>
<comment type="subcellular location">
    <subcellularLocation>
        <location evidence="1">Cell inner membrane</location>
        <topology evidence="1">Multi-pass membrane protein</topology>
    </subcellularLocation>
</comment>
<evidence type="ECO:0000313" key="8">
    <source>
        <dbReference type="Proteomes" id="UP000199024"/>
    </source>
</evidence>
<dbReference type="SUPFAM" id="SSF103473">
    <property type="entry name" value="MFS general substrate transporter"/>
    <property type="match status" value="1"/>
</dbReference>
<feature type="transmembrane region" description="Helical" evidence="6">
    <location>
        <begin position="208"/>
        <end position="226"/>
    </location>
</feature>
<feature type="transmembrane region" description="Helical" evidence="6">
    <location>
        <begin position="349"/>
        <end position="371"/>
    </location>
</feature>
<keyword evidence="3 6" id="KW-0812">Transmembrane</keyword>
<keyword evidence="2" id="KW-1003">Cell membrane</keyword>
<evidence type="ECO:0000256" key="3">
    <source>
        <dbReference type="ARBA" id="ARBA00022692"/>
    </source>
</evidence>
<keyword evidence="4 6" id="KW-1133">Transmembrane helix</keyword>
<feature type="transmembrane region" description="Helical" evidence="6">
    <location>
        <begin position="259"/>
        <end position="282"/>
    </location>
</feature>
<evidence type="ECO:0000256" key="4">
    <source>
        <dbReference type="ARBA" id="ARBA00022989"/>
    </source>
</evidence>
<protein>
    <submittedName>
        <fullName evidence="7">MFS transporter, FHS family, L-fucose permease</fullName>
    </submittedName>
</protein>
<dbReference type="AlphaFoldDB" id="A0A1I6L4F7"/>